<evidence type="ECO:0000313" key="3">
    <source>
        <dbReference type="Proteomes" id="UP000004095"/>
    </source>
</evidence>
<evidence type="ECO:0000313" key="2">
    <source>
        <dbReference type="EMBL" id="EAY31685.1"/>
    </source>
</evidence>
<dbReference type="SUPFAM" id="SSF49299">
    <property type="entry name" value="PKD domain"/>
    <property type="match status" value="1"/>
</dbReference>
<name>A1ZDE6_MICM2</name>
<accession>A1ZDE6</accession>
<gene>
    <name evidence="2" type="ORF">M23134_05191</name>
</gene>
<dbReference type="EMBL" id="AAWS01000002">
    <property type="protein sequence ID" value="EAY31685.1"/>
    <property type="molecule type" value="Genomic_DNA"/>
</dbReference>
<dbReference type="InterPro" id="IPR035986">
    <property type="entry name" value="PKD_dom_sf"/>
</dbReference>
<sequence length="129" mass="14607">MKYLKIITACMFISFFVSCKQENVQPDQAAKPELTTESSVTNKKNITLRAKRVGDYTVAFWVEGTTDASYNYFKWTFGDNTSITTSAPYVVHKYPKRKGFYYAKVTETHRLNGNVASDGALIVVDKLEP</sequence>
<evidence type="ECO:0000259" key="1">
    <source>
        <dbReference type="PROSITE" id="PS50093"/>
    </source>
</evidence>
<dbReference type="PROSITE" id="PS50093">
    <property type="entry name" value="PKD"/>
    <property type="match status" value="1"/>
</dbReference>
<dbReference type="Proteomes" id="UP000004095">
    <property type="component" value="Unassembled WGS sequence"/>
</dbReference>
<proteinExistence type="predicted"/>
<organism evidence="2 3">
    <name type="scientific">Microscilla marina ATCC 23134</name>
    <dbReference type="NCBI Taxonomy" id="313606"/>
    <lineage>
        <taxon>Bacteria</taxon>
        <taxon>Pseudomonadati</taxon>
        <taxon>Bacteroidota</taxon>
        <taxon>Cytophagia</taxon>
        <taxon>Cytophagales</taxon>
        <taxon>Microscillaceae</taxon>
        <taxon>Microscilla</taxon>
    </lineage>
</organism>
<reference evidence="2 3" key="1">
    <citation type="submission" date="2007-01" db="EMBL/GenBank/DDBJ databases">
        <authorList>
            <person name="Haygood M."/>
            <person name="Podell S."/>
            <person name="Anderson C."/>
            <person name="Hopkinson B."/>
            <person name="Roe K."/>
            <person name="Barbeau K."/>
            <person name="Gaasterland T."/>
            <person name="Ferriera S."/>
            <person name="Johnson J."/>
            <person name="Kravitz S."/>
            <person name="Beeson K."/>
            <person name="Sutton G."/>
            <person name="Rogers Y.-H."/>
            <person name="Friedman R."/>
            <person name="Frazier M."/>
            <person name="Venter J.C."/>
        </authorList>
    </citation>
    <scope>NUCLEOTIDE SEQUENCE [LARGE SCALE GENOMIC DNA]</scope>
    <source>
        <strain evidence="2 3">ATCC 23134</strain>
    </source>
</reference>
<dbReference type="InterPro" id="IPR000601">
    <property type="entry name" value="PKD_dom"/>
</dbReference>
<dbReference type="Pfam" id="PF00801">
    <property type="entry name" value="PKD"/>
    <property type="match status" value="1"/>
</dbReference>
<feature type="domain" description="PKD" evidence="1">
    <location>
        <begin position="57"/>
        <end position="94"/>
    </location>
</feature>
<protein>
    <submittedName>
        <fullName evidence="2">Lipoprotein, putative</fullName>
    </submittedName>
</protein>
<dbReference type="AlphaFoldDB" id="A1ZDE6"/>
<keyword evidence="3" id="KW-1185">Reference proteome</keyword>
<dbReference type="CDD" id="cd00146">
    <property type="entry name" value="PKD"/>
    <property type="match status" value="1"/>
</dbReference>
<dbReference type="PROSITE" id="PS51257">
    <property type="entry name" value="PROKAR_LIPOPROTEIN"/>
    <property type="match status" value="1"/>
</dbReference>
<dbReference type="RefSeq" id="WP_002693500.1">
    <property type="nucleotide sequence ID" value="NZ_AAWS01000002.1"/>
</dbReference>
<comment type="caution">
    <text evidence="2">The sequence shown here is derived from an EMBL/GenBank/DDBJ whole genome shotgun (WGS) entry which is preliminary data.</text>
</comment>
<dbReference type="OrthoDB" id="5381604at2"/>
<keyword evidence="2" id="KW-0449">Lipoprotein</keyword>